<gene>
    <name evidence="9" type="ORF">MSPICULIGERA_LOCUS16376</name>
</gene>
<name>A0AA36CZA4_9BILA</name>
<evidence type="ECO:0000256" key="5">
    <source>
        <dbReference type="ARBA" id="ARBA00023033"/>
    </source>
</evidence>
<proteinExistence type="inferred from homology"/>
<dbReference type="Proteomes" id="UP001177023">
    <property type="component" value="Unassembled WGS sequence"/>
</dbReference>
<dbReference type="Pfam" id="PF03351">
    <property type="entry name" value="DOMON"/>
    <property type="match status" value="1"/>
</dbReference>
<dbReference type="InterPro" id="IPR028460">
    <property type="entry name" value="Tbh/DBH"/>
</dbReference>
<feature type="non-terminal residue" evidence="9">
    <location>
        <position position="1"/>
    </location>
</feature>
<dbReference type="InterPro" id="IPR008977">
    <property type="entry name" value="PHM/PNGase_F_dom_sf"/>
</dbReference>
<organism evidence="9 10">
    <name type="scientific">Mesorhabditis spiculigera</name>
    <dbReference type="NCBI Taxonomy" id="96644"/>
    <lineage>
        <taxon>Eukaryota</taxon>
        <taxon>Metazoa</taxon>
        <taxon>Ecdysozoa</taxon>
        <taxon>Nematoda</taxon>
        <taxon>Chromadorea</taxon>
        <taxon>Rhabditida</taxon>
        <taxon>Rhabditina</taxon>
        <taxon>Rhabditomorpha</taxon>
        <taxon>Rhabditoidea</taxon>
        <taxon>Rhabditidae</taxon>
        <taxon>Mesorhabditinae</taxon>
        <taxon>Mesorhabditis</taxon>
    </lineage>
</organism>
<dbReference type="GO" id="GO:0005507">
    <property type="term" value="F:copper ion binding"/>
    <property type="evidence" value="ECO:0007669"/>
    <property type="project" value="InterPro"/>
</dbReference>
<dbReference type="FunFam" id="2.60.120.230:FF:000001">
    <property type="entry name" value="Monooxygenase, DBH-like 1"/>
    <property type="match status" value="1"/>
</dbReference>
<dbReference type="PANTHER" id="PTHR10157:SF23">
    <property type="entry name" value="MOXD1 HOMOLOG 1"/>
    <property type="match status" value="1"/>
</dbReference>
<dbReference type="GO" id="GO:0005615">
    <property type="term" value="C:extracellular space"/>
    <property type="evidence" value="ECO:0007669"/>
    <property type="project" value="TreeGrafter"/>
</dbReference>
<accession>A0AA36CZA4</accession>
<keyword evidence="10" id="KW-1185">Reference proteome</keyword>
<keyword evidence="6" id="KW-1015">Disulfide bond</keyword>
<dbReference type="GO" id="GO:0006589">
    <property type="term" value="P:octopamine biosynthetic process"/>
    <property type="evidence" value="ECO:0007669"/>
    <property type="project" value="TreeGrafter"/>
</dbReference>
<dbReference type="Gene3D" id="2.60.120.230">
    <property type="match status" value="1"/>
</dbReference>
<dbReference type="InterPro" id="IPR020611">
    <property type="entry name" value="Cu2_ascorb_mOase_CS-1"/>
</dbReference>
<evidence type="ECO:0000256" key="6">
    <source>
        <dbReference type="ARBA" id="ARBA00023157"/>
    </source>
</evidence>
<evidence type="ECO:0000313" key="9">
    <source>
        <dbReference type="EMBL" id="CAJ0578113.1"/>
    </source>
</evidence>
<dbReference type="Pfam" id="PF01082">
    <property type="entry name" value="Cu2_monooxygen"/>
    <property type="match status" value="1"/>
</dbReference>
<protein>
    <recommendedName>
        <fullName evidence="8">DOMON domain-containing protein</fullName>
    </recommendedName>
</protein>
<evidence type="ECO:0000256" key="4">
    <source>
        <dbReference type="ARBA" id="ARBA00023008"/>
    </source>
</evidence>
<dbReference type="SMART" id="SM00664">
    <property type="entry name" value="DoH"/>
    <property type="match status" value="1"/>
</dbReference>
<evidence type="ECO:0000259" key="8">
    <source>
        <dbReference type="SMART" id="SM00664"/>
    </source>
</evidence>
<evidence type="ECO:0000256" key="1">
    <source>
        <dbReference type="ARBA" id="ARBA00010676"/>
    </source>
</evidence>
<dbReference type="InterPro" id="IPR036939">
    <property type="entry name" value="Cu2_ascorb_mOase_N_sf"/>
</dbReference>
<dbReference type="PANTHER" id="PTHR10157">
    <property type="entry name" value="DOPAMINE BETA HYDROXYLASE RELATED"/>
    <property type="match status" value="1"/>
</dbReference>
<dbReference type="Gene3D" id="2.60.120.310">
    <property type="entry name" value="Copper type II, ascorbate-dependent monooxygenase, N-terminal domain"/>
    <property type="match status" value="1"/>
</dbReference>
<dbReference type="InterPro" id="IPR045266">
    <property type="entry name" value="DOH_DOMON"/>
</dbReference>
<comment type="caution">
    <text evidence="9">The sequence shown here is derived from an EMBL/GenBank/DDBJ whole genome shotgun (WGS) entry which is preliminary data.</text>
</comment>
<dbReference type="InterPro" id="IPR014784">
    <property type="entry name" value="Cu2_ascorb_mOase-like_C"/>
</dbReference>
<dbReference type="InterPro" id="IPR000323">
    <property type="entry name" value="Cu2_ascorb_mOase_N"/>
</dbReference>
<dbReference type="InterPro" id="IPR024548">
    <property type="entry name" value="Cu2_monoox_C"/>
</dbReference>
<dbReference type="EMBL" id="CATQJA010002653">
    <property type="protein sequence ID" value="CAJ0578113.1"/>
    <property type="molecule type" value="Genomic_DNA"/>
</dbReference>
<dbReference type="CDD" id="cd09631">
    <property type="entry name" value="DOMON_DOH"/>
    <property type="match status" value="1"/>
</dbReference>
<comment type="similarity">
    <text evidence="1">Belongs to the copper type II ascorbate-dependent monooxygenase family.</text>
</comment>
<dbReference type="PROSITE" id="PS00084">
    <property type="entry name" value="CU2_MONOOXYGENASE_1"/>
    <property type="match status" value="1"/>
</dbReference>
<dbReference type="SUPFAM" id="SSF49742">
    <property type="entry name" value="PHM/PNGase F"/>
    <property type="match status" value="2"/>
</dbReference>
<evidence type="ECO:0000256" key="7">
    <source>
        <dbReference type="ARBA" id="ARBA00023180"/>
    </source>
</evidence>
<evidence type="ECO:0000313" key="10">
    <source>
        <dbReference type="Proteomes" id="UP001177023"/>
    </source>
</evidence>
<evidence type="ECO:0000256" key="3">
    <source>
        <dbReference type="ARBA" id="ARBA00023002"/>
    </source>
</evidence>
<dbReference type="InterPro" id="IPR000945">
    <property type="entry name" value="DBH-like"/>
</dbReference>
<keyword evidence="7" id="KW-0325">Glycoprotein</keyword>
<dbReference type="GO" id="GO:0004500">
    <property type="term" value="F:dopamine beta-monooxygenase activity"/>
    <property type="evidence" value="ECO:0007669"/>
    <property type="project" value="InterPro"/>
</dbReference>
<dbReference type="GO" id="GO:0042420">
    <property type="term" value="P:dopamine catabolic process"/>
    <property type="evidence" value="ECO:0007669"/>
    <property type="project" value="TreeGrafter"/>
</dbReference>
<reference evidence="9" key="1">
    <citation type="submission" date="2023-06" db="EMBL/GenBank/DDBJ databases">
        <authorList>
            <person name="Delattre M."/>
        </authorList>
    </citation>
    <scope>NUCLEOTIDE SEQUENCE</scope>
    <source>
        <strain evidence="9">AF72</strain>
    </source>
</reference>
<keyword evidence="3" id="KW-0560">Oxidoreductase</keyword>
<keyword evidence="4" id="KW-0186">Copper</keyword>
<sequence length="560" mass="63160">MINSFQQPVHPTIAFVITVPIKLQSATVEIDWKTLYDEQAVLIHVALDKPKALSWIGIGFSDHGLYNNSDLCVLESNGNFFDHYIDDRHYLQMDLSQDCELVEFTDQGFVFKRRFSTCDPRDYSIEQGTTQFLVVASTYGLAEVTSLLEPAIEKNIGYGQIISMELPVPEITDNSVSTFEITAKNEETTYWCIIQKMPAELQRQKHHAIRLEPIIQAGNEHLVHHMEIFHCLSPKTVDFTGECRDKKRRPDFAKSCSQVIAAWAKGAEAIVYPPETGLPMGGPDTVPYIMVEIHYNNELRTAGVIDSSGFAFTVTSELRQFDAGVLEVGLIYSDVMSIPPGQSAFPLTGICPTSCTKRFPDDGINVFGTQLHAHLTGRKLWTSIYRKGLKIGELNRDNHFSPHWQHIIRLDPPVNIKKGDVLMTTCVHNTIQRAGMTFGGYEITNEMCVNYIHYYPVADIEVCKSAVSNASLHGFFERKNVPSKIKVISEKFASMEWNEENVADLGELYANSPLNMHCLRHDGTPFPDPNLNWENLRRPFPLAAPFDRAAQRVECQAIND</sequence>
<dbReference type="GO" id="GO:0030667">
    <property type="term" value="C:secretory granule membrane"/>
    <property type="evidence" value="ECO:0007669"/>
    <property type="project" value="TreeGrafter"/>
</dbReference>
<dbReference type="InterPro" id="IPR005018">
    <property type="entry name" value="DOMON_domain"/>
</dbReference>
<dbReference type="GO" id="GO:0042421">
    <property type="term" value="P:norepinephrine biosynthetic process"/>
    <property type="evidence" value="ECO:0007669"/>
    <property type="project" value="TreeGrafter"/>
</dbReference>
<keyword evidence="2" id="KW-0479">Metal-binding</keyword>
<keyword evidence="5" id="KW-0503">Monooxygenase</keyword>
<dbReference type="Pfam" id="PF03712">
    <property type="entry name" value="Cu2_monoox_C"/>
    <property type="match status" value="1"/>
</dbReference>
<dbReference type="PRINTS" id="PR00767">
    <property type="entry name" value="DBMONOXGNASE"/>
</dbReference>
<feature type="domain" description="DOMON" evidence="8">
    <location>
        <begin position="55"/>
        <end position="138"/>
    </location>
</feature>
<dbReference type="AlphaFoldDB" id="A0AA36CZA4"/>
<evidence type="ECO:0000256" key="2">
    <source>
        <dbReference type="ARBA" id="ARBA00022723"/>
    </source>
</evidence>